<dbReference type="FunFam" id="3.40.630.60:FF:000002">
    <property type="entry name" value="Ornithine decarboxylase antizyme 3"/>
    <property type="match status" value="1"/>
</dbReference>
<evidence type="ECO:0000256" key="3">
    <source>
        <dbReference type="ARBA" id="ARBA00008796"/>
    </source>
</evidence>
<evidence type="ECO:0000256" key="4">
    <source>
        <dbReference type="ARBA" id="ARBA00022490"/>
    </source>
</evidence>
<keyword evidence="6" id="KW-0688">Ribosomal frameshifting</keyword>
<dbReference type="Gene3D" id="3.40.630.60">
    <property type="match status" value="1"/>
</dbReference>
<evidence type="ECO:0000256" key="8">
    <source>
        <dbReference type="ARBA" id="ARBA00053466"/>
    </source>
</evidence>
<dbReference type="PANTHER" id="PTHR10279">
    <property type="entry name" value="ORNITHINE DECARBOXYLASE ANTIZYME"/>
    <property type="match status" value="1"/>
</dbReference>
<evidence type="ECO:0000313" key="10">
    <source>
        <dbReference type="Ensembl" id="ENSCSRP00000013984.1"/>
    </source>
</evidence>
<dbReference type="GO" id="GO:0005737">
    <property type="term" value="C:cytoplasm"/>
    <property type="evidence" value="ECO:0007669"/>
    <property type="project" value="UniProtKB-SubCell"/>
</dbReference>
<dbReference type="PROSITE" id="PS01337">
    <property type="entry name" value="ODC_AZ"/>
    <property type="match status" value="1"/>
</dbReference>
<dbReference type="GO" id="GO:0008073">
    <property type="term" value="F:ornithine decarboxylase inhibitor activity"/>
    <property type="evidence" value="ECO:0007669"/>
    <property type="project" value="InterPro"/>
</dbReference>
<evidence type="ECO:0000256" key="6">
    <source>
        <dbReference type="ARBA" id="ARBA00022758"/>
    </source>
</evidence>
<dbReference type="PANTHER" id="PTHR10279:SF9">
    <property type="entry name" value="ORNITHINE DECARBOXYLASE ANTIZYME 3"/>
    <property type="match status" value="1"/>
</dbReference>
<proteinExistence type="inferred from homology"/>
<keyword evidence="7" id="KW-0539">Nucleus</keyword>
<evidence type="ECO:0000256" key="1">
    <source>
        <dbReference type="ARBA" id="ARBA00004123"/>
    </source>
</evidence>
<dbReference type="GO" id="GO:0045732">
    <property type="term" value="P:positive regulation of protein catabolic process"/>
    <property type="evidence" value="ECO:0007669"/>
    <property type="project" value="TreeGrafter"/>
</dbReference>
<comment type="function">
    <text evidence="8">Ornithine decarboxylase (ODC) antizyme protein that negatively regulates ODC activity and intracellular polyamine biosynthesis and uptake in response to increased intracellular polyamine levels. Binds to ODC monomers, inhibiting the assembly of the functional ODC homodimers. Does not target the ODC monomers for degradation, which allows a protein synthesis-independent restoration of ODC activity. Stabilizes AZIN2 by interfering with its ubiquitination. Involved in the translocation of AZNI2 from ER-Golgi intermediate compartment (ERGIC) to the cytosol. Probably plays a key role in spermatogenesis by regulating the intracellular concentration of polyamines in haploid germ cells.</text>
</comment>
<reference evidence="10" key="1">
    <citation type="submission" date="2025-08" db="UniProtKB">
        <authorList>
            <consortium name="Ensembl"/>
        </authorList>
    </citation>
    <scope>IDENTIFICATION</scope>
</reference>
<accession>A0A8C3SHP4</accession>
<evidence type="ECO:0000256" key="9">
    <source>
        <dbReference type="ARBA" id="ARBA00071308"/>
    </source>
</evidence>
<dbReference type="InterPro" id="IPR016181">
    <property type="entry name" value="Acyl_CoA_acyltransferase"/>
</dbReference>
<dbReference type="InterPro" id="IPR002993">
    <property type="entry name" value="ODC_AZ"/>
</dbReference>
<dbReference type="GO" id="GO:0005634">
    <property type="term" value="C:nucleus"/>
    <property type="evidence" value="ECO:0007669"/>
    <property type="project" value="UniProtKB-SubCell"/>
</dbReference>
<evidence type="ECO:0000256" key="2">
    <source>
        <dbReference type="ARBA" id="ARBA00004496"/>
    </source>
</evidence>
<keyword evidence="5" id="KW-0597">Phosphoprotein</keyword>
<dbReference type="Ensembl" id="ENSCSRT00000014573.1">
    <property type="protein sequence ID" value="ENSCSRP00000013984.1"/>
    <property type="gene ID" value="ENSCSRG00000010544.1"/>
</dbReference>
<sequence length="252" mass="28639">MYSEGWLGCFNLLPLKHQGRPRLCSEGEPSISRRCRGRKRNYLYPCCSPFAYYYYCYHYRLIYRRRMMPFHGTITMTERESLTLRPRYCLQSRSPQQTPALTGVGSSASTSGNGGFAASLQAGNLTVFAGDLLLPGLPVQLDFHFQLGPHGSAHWHGLLTDGKLFLDTPRGALDQNNRESLTATLEYVEEKTAVNLVFVNFQPARSDRGDLLRAFSYLGFEVVRPDHPSLPPWEDVIFMVYPLDRDCCPELE</sequence>
<dbReference type="AlphaFoldDB" id="A0A8C3SHP4"/>
<name>A0A8C3SHP4_CHESE</name>
<protein>
    <recommendedName>
        <fullName evidence="9">Ornithine decarboxylase antizyme 3</fullName>
    </recommendedName>
</protein>
<evidence type="ECO:0000256" key="5">
    <source>
        <dbReference type="ARBA" id="ARBA00022553"/>
    </source>
</evidence>
<comment type="similarity">
    <text evidence="3">Belongs to the ODC antizyme family.</text>
</comment>
<dbReference type="InterPro" id="IPR038581">
    <property type="entry name" value="ODC_AZ_sf"/>
</dbReference>
<comment type="subcellular location">
    <subcellularLocation>
        <location evidence="2">Cytoplasm</location>
    </subcellularLocation>
    <subcellularLocation>
        <location evidence="1">Nucleus</location>
    </subcellularLocation>
</comment>
<organism evidence="10 11">
    <name type="scientific">Chelydra serpentina</name>
    <name type="common">Snapping turtle</name>
    <name type="synonym">Testudo serpentina</name>
    <dbReference type="NCBI Taxonomy" id="8475"/>
    <lineage>
        <taxon>Eukaryota</taxon>
        <taxon>Metazoa</taxon>
        <taxon>Chordata</taxon>
        <taxon>Craniata</taxon>
        <taxon>Vertebrata</taxon>
        <taxon>Euteleostomi</taxon>
        <taxon>Archelosauria</taxon>
        <taxon>Testudinata</taxon>
        <taxon>Testudines</taxon>
        <taxon>Cryptodira</taxon>
        <taxon>Durocryptodira</taxon>
        <taxon>Americhelydia</taxon>
        <taxon>Chelydroidea</taxon>
        <taxon>Chelydridae</taxon>
        <taxon>Chelydra</taxon>
    </lineage>
</organism>
<reference evidence="10" key="2">
    <citation type="submission" date="2025-09" db="UniProtKB">
        <authorList>
            <consortium name="Ensembl"/>
        </authorList>
    </citation>
    <scope>IDENTIFICATION</scope>
</reference>
<dbReference type="GO" id="GO:0075523">
    <property type="term" value="P:viral translational frameshifting"/>
    <property type="evidence" value="ECO:0007669"/>
    <property type="project" value="UniProtKB-KW"/>
</dbReference>
<evidence type="ECO:0000256" key="7">
    <source>
        <dbReference type="ARBA" id="ARBA00023242"/>
    </source>
</evidence>
<keyword evidence="4" id="KW-0963">Cytoplasm</keyword>
<dbReference type="SUPFAM" id="SSF55729">
    <property type="entry name" value="Acyl-CoA N-acyltransferases (Nat)"/>
    <property type="match status" value="1"/>
</dbReference>
<dbReference type="Proteomes" id="UP000694403">
    <property type="component" value="Unplaced"/>
</dbReference>
<keyword evidence="11" id="KW-1185">Reference proteome</keyword>
<dbReference type="Pfam" id="PF02100">
    <property type="entry name" value="ODC_AZ"/>
    <property type="match status" value="1"/>
</dbReference>
<evidence type="ECO:0000313" key="11">
    <source>
        <dbReference type="Proteomes" id="UP000694403"/>
    </source>
</evidence>